<feature type="region of interest" description="Disordered" evidence="1">
    <location>
        <begin position="189"/>
        <end position="344"/>
    </location>
</feature>
<gene>
    <name evidence="2" type="ORF">PYW07_001665</name>
</gene>
<organism evidence="2 3">
    <name type="scientific">Mythimna separata</name>
    <name type="common">Oriental armyworm</name>
    <name type="synonym">Pseudaletia separata</name>
    <dbReference type="NCBI Taxonomy" id="271217"/>
    <lineage>
        <taxon>Eukaryota</taxon>
        <taxon>Metazoa</taxon>
        <taxon>Ecdysozoa</taxon>
        <taxon>Arthropoda</taxon>
        <taxon>Hexapoda</taxon>
        <taxon>Insecta</taxon>
        <taxon>Pterygota</taxon>
        <taxon>Neoptera</taxon>
        <taxon>Endopterygota</taxon>
        <taxon>Lepidoptera</taxon>
        <taxon>Glossata</taxon>
        <taxon>Ditrysia</taxon>
        <taxon>Noctuoidea</taxon>
        <taxon>Noctuidae</taxon>
        <taxon>Noctuinae</taxon>
        <taxon>Hadenini</taxon>
        <taxon>Mythimna</taxon>
    </lineage>
</organism>
<keyword evidence="3" id="KW-1185">Reference proteome</keyword>
<feature type="compositionally biased region" description="Polar residues" evidence="1">
    <location>
        <begin position="281"/>
        <end position="293"/>
    </location>
</feature>
<feature type="region of interest" description="Disordered" evidence="1">
    <location>
        <begin position="58"/>
        <end position="105"/>
    </location>
</feature>
<name>A0AAD7YTK1_MYTSE</name>
<evidence type="ECO:0000256" key="1">
    <source>
        <dbReference type="SAM" id="MobiDB-lite"/>
    </source>
</evidence>
<feature type="compositionally biased region" description="Polar residues" evidence="1">
    <location>
        <begin position="325"/>
        <end position="334"/>
    </location>
</feature>
<dbReference type="EMBL" id="JARGEI010000008">
    <property type="protein sequence ID" value="KAJ8727546.1"/>
    <property type="molecule type" value="Genomic_DNA"/>
</dbReference>
<reference evidence="2" key="1">
    <citation type="submission" date="2023-03" db="EMBL/GenBank/DDBJ databases">
        <title>Chromosome-level genomes of two armyworms, Mythimna separata and Mythimna loreyi, provide insights into the biosynthesis and reception of sex pheromones.</title>
        <authorList>
            <person name="Zhao H."/>
        </authorList>
    </citation>
    <scope>NUCLEOTIDE SEQUENCE</scope>
    <source>
        <strain evidence="2">BeijingLab</strain>
        <tissue evidence="2">Pupa</tissue>
    </source>
</reference>
<dbReference type="Proteomes" id="UP001231518">
    <property type="component" value="Chromosome 11"/>
</dbReference>
<evidence type="ECO:0000313" key="3">
    <source>
        <dbReference type="Proteomes" id="UP001231518"/>
    </source>
</evidence>
<accession>A0AAD7YTK1</accession>
<feature type="compositionally biased region" description="Basic and acidic residues" evidence="1">
    <location>
        <begin position="68"/>
        <end position="105"/>
    </location>
</feature>
<feature type="compositionally biased region" description="Pro residues" evidence="1">
    <location>
        <begin position="303"/>
        <end position="315"/>
    </location>
</feature>
<comment type="caution">
    <text evidence="2">The sequence shown here is derived from an EMBL/GenBank/DDBJ whole genome shotgun (WGS) entry which is preliminary data.</text>
</comment>
<evidence type="ECO:0000313" key="2">
    <source>
        <dbReference type="EMBL" id="KAJ8727546.1"/>
    </source>
</evidence>
<dbReference type="AlphaFoldDB" id="A0AAD7YTK1"/>
<sequence>MSEYPTDVIKMARLNHIVLGILILHINVYAAPNDVSKLEEIAKVVQADQIAEQSDPIVELSVPIVEPSDPKLEQPDPKAEESDPKLDSEPKEGESDSDSDETKREKRWYNPYAYGLPPFNPFYNPGFDKRDEGSNTGYYGEDPLAQIHRRVQEIAHFVRQPQPQPPPPHFPIFYPVLFIPPFDCNCNNENPNTTTSEPDTAVTPPNRNGDGNNTDNNGTDDTTPTVVSRWPAMEDERQNWGIVVNENDSEEGVDFTRPISFDPIKLNRPGARPAPPVEHGTVQSDTDSQNRPQSEAPVAQTPPTRPQSQPQPQPQPATTRRPSQSFNRPQNSQPPRSPASGLAPPSRCDGAILTCCHQPQVTYDCFAIQGCSDLSGYGSPCAPSQIVRVIERFQMYYGQRYNN</sequence>
<proteinExistence type="predicted"/>
<feature type="compositionally biased region" description="Low complexity" evidence="1">
    <location>
        <begin position="189"/>
        <end position="225"/>
    </location>
</feature>
<protein>
    <submittedName>
        <fullName evidence="2">Uncharacterized protein</fullName>
    </submittedName>
</protein>